<dbReference type="InterPro" id="IPR051705">
    <property type="entry name" value="Gsp_Synthetase/Amidase"/>
</dbReference>
<sequence>MDTTHVANAIVRRRRVAARLDTTSRRPRLGKSPDLVVAMEYIPHATKHRNAVQRTVHSSGSVVGTFKHSLPHAKASHTFCYITPGQPTCNQNTNLLLFIFHATRSDLFMPPFAHDVHQPLSLVRYSAQLFKLWAKVSPHRAPAVANAQPDEPFGTLLGVYEGVALYSCLLQSHTTALDMAPSFYNGVYAGLQWQCVELARRYCFVQRGITFDAIEMANDMLPPPFFATPRPPCKCERIDMPMAGASNLSKARS</sequence>
<dbReference type="Proteomes" id="UP000332933">
    <property type="component" value="Unassembled WGS sequence"/>
</dbReference>
<proteinExistence type="predicted"/>
<dbReference type="PANTHER" id="PTHR30094">
    <property type="entry name" value="BIFUNCTIONAL GLUTATHIONYLSPERMIDINE SYNTHETASE/AMIDASE-RELATED"/>
    <property type="match status" value="1"/>
</dbReference>
<gene>
    <name evidence="2" type="primary">Aste57867_20387</name>
    <name evidence="1" type="ORF">As57867_020321</name>
    <name evidence="2" type="ORF">ASTE57867_20387</name>
</gene>
<evidence type="ECO:0000313" key="1">
    <source>
        <dbReference type="EMBL" id="KAF0687895.1"/>
    </source>
</evidence>
<evidence type="ECO:0000313" key="2">
    <source>
        <dbReference type="EMBL" id="VFT97073.1"/>
    </source>
</evidence>
<dbReference type="InterPro" id="IPR038765">
    <property type="entry name" value="Papain-like_cys_pep_sf"/>
</dbReference>
<reference evidence="1" key="2">
    <citation type="submission" date="2019-06" db="EMBL/GenBank/DDBJ databases">
        <title>Genomics analysis of Aphanomyces spp. identifies a new class of oomycete effector associated with host adaptation.</title>
        <authorList>
            <person name="Gaulin E."/>
        </authorList>
    </citation>
    <scope>NUCLEOTIDE SEQUENCE</scope>
    <source>
        <strain evidence="1">CBS 578.67</strain>
    </source>
</reference>
<protein>
    <submittedName>
        <fullName evidence="2">Aste57867_20387 protein</fullName>
    </submittedName>
</protein>
<dbReference type="EMBL" id="VJMH01006813">
    <property type="protein sequence ID" value="KAF0687895.1"/>
    <property type="molecule type" value="Genomic_DNA"/>
</dbReference>
<name>A0A485LET5_9STRA</name>
<evidence type="ECO:0000313" key="3">
    <source>
        <dbReference type="Proteomes" id="UP000332933"/>
    </source>
</evidence>
<dbReference type="EMBL" id="CAADRA010006836">
    <property type="protein sequence ID" value="VFT97073.1"/>
    <property type="molecule type" value="Genomic_DNA"/>
</dbReference>
<dbReference type="GO" id="GO:0016874">
    <property type="term" value="F:ligase activity"/>
    <property type="evidence" value="ECO:0007669"/>
    <property type="project" value="TreeGrafter"/>
</dbReference>
<organism evidence="2 3">
    <name type="scientific">Aphanomyces stellatus</name>
    <dbReference type="NCBI Taxonomy" id="120398"/>
    <lineage>
        <taxon>Eukaryota</taxon>
        <taxon>Sar</taxon>
        <taxon>Stramenopiles</taxon>
        <taxon>Oomycota</taxon>
        <taxon>Saprolegniomycetes</taxon>
        <taxon>Saprolegniales</taxon>
        <taxon>Verrucalvaceae</taxon>
        <taxon>Aphanomyces</taxon>
    </lineage>
</organism>
<accession>A0A485LET5</accession>
<reference evidence="2 3" key="1">
    <citation type="submission" date="2019-03" db="EMBL/GenBank/DDBJ databases">
        <authorList>
            <person name="Gaulin E."/>
            <person name="Dumas B."/>
        </authorList>
    </citation>
    <scope>NUCLEOTIDE SEQUENCE [LARGE SCALE GENOMIC DNA]</scope>
    <source>
        <strain evidence="2">CBS 568.67</strain>
    </source>
</reference>
<dbReference type="PANTHER" id="PTHR30094:SF0">
    <property type="entry name" value="BIFUNCTIONAL GLUTATHIONYLSPERMIDINE SYNTHETASE_AMIDASE-RELATED"/>
    <property type="match status" value="1"/>
</dbReference>
<dbReference type="Gene3D" id="3.90.1720.10">
    <property type="entry name" value="endopeptidase domain like (from Nostoc punctiforme)"/>
    <property type="match status" value="1"/>
</dbReference>
<keyword evidence="3" id="KW-1185">Reference proteome</keyword>
<dbReference type="SUPFAM" id="SSF54001">
    <property type="entry name" value="Cysteine proteinases"/>
    <property type="match status" value="1"/>
</dbReference>
<dbReference type="AlphaFoldDB" id="A0A485LET5"/>